<name>A0AAU9DEB8_9FUSO</name>
<dbReference type="EMBL" id="AP027059">
    <property type="protein sequence ID" value="BDU50543.1"/>
    <property type="molecule type" value="Genomic_DNA"/>
</dbReference>
<evidence type="ECO:0000313" key="5">
    <source>
        <dbReference type="EMBL" id="BDU50543.1"/>
    </source>
</evidence>
<dbReference type="GO" id="GO:0044281">
    <property type="term" value="P:small molecule metabolic process"/>
    <property type="evidence" value="ECO:0007669"/>
    <property type="project" value="UniProtKB-ARBA"/>
</dbReference>
<keyword evidence="2" id="KW-0479">Metal-binding</keyword>
<dbReference type="InterPro" id="IPR051400">
    <property type="entry name" value="HAD-like_hydrolase"/>
</dbReference>
<dbReference type="PANTHER" id="PTHR46470:SF2">
    <property type="entry name" value="GLYCERALDEHYDE 3-PHOSPHATE PHOSPHATASE"/>
    <property type="match status" value="1"/>
</dbReference>
<reference evidence="5 6" key="1">
    <citation type="submission" date="2022-11" db="EMBL/GenBank/DDBJ databases">
        <title>Haliovirga abyssi gen. nov., sp. nov., a mesophilic fermentative bacterium isolated from the Iheya North hydrothermal field and the proposal of Haliovirgaceae fam. nov.</title>
        <authorList>
            <person name="Miyazaki U."/>
            <person name="Tame A."/>
            <person name="Miyazaki J."/>
            <person name="Takai K."/>
            <person name="Sawayama S."/>
            <person name="Kitajima M."/>
            <person name="Okamoto A."/>
            <person name="Nakagawa S."/>
        </authorList>
    </citation>
    <scope>NUCLEOTIDE SEQUENCE [LARGE SCALE GENOMIC DNA]</scope>
    <source>
        <strain evidence="5 6">IC12</strain>
    </source>
</reference>
<keyword evidence="6" id="KW-1185">Reference proteome</keyword>
<proteinExistence type="predicted"/>
<dbReference type="NCBIfam" id="TIGR01549">
    <property type="entry name" value="HAD-SF-IA-v1"/>
    <property type="match status" value="1"/>
</dbReference>
<sequence>MYKNYIFDLYGTLIDLETDEENKELWEKLSLFYSYNGAKYKFDELKKNYKEEAGKEIKNSLKFTKYPDIEILKVFEKLYFMKGKKATKKLVSETSLLFRILSSRKISLYDGVLELLKELKKRKKKIFLLSNGQRSFSISELKYFDIYKYFNGIYFSSDINICKPDEKFYNYLIKKEKLDKKSSIMIGNDYTTDIKGANNIGIDSYYIHTNYSPKLIKNIGATYTNIEGEIIDLLRI</sequence>
<keyword evidence="4" id="KW-0460">Magnesium</keyword>
<comment type="cofactor">
    <cofactor evidence="1">
        <name>Mg(2+)</name>
        <dbReference type="ChEBI" id="CHEBI:18420"/>
    </cofactor>
</comment>
<dbReference type="SFLD" id="SFLDG01129">
    <property type="entry name" value="C1.5:_HAD__Beta-PGM__Phosphata"/>
    <property type="match status" value="1"/>
</dbReference>
<dbReference type="InterPro" id="IPR006439">
    <property type="entry name" value="HAD-SF_hydro_IA"/>
</dbReference>
<dbReference type="KEGG" id="haby:HLVA_11120"/>
<keyword evidence="3" id="KW-0378">Hydrolase</keyword>
<dbReference type="RefSeq" id="WP_307903408.1">
    <property type="nucleotide sequence ID" value="NZ_AP027059.1"/>
</dbReference>
<dbReference type="SUPFAM" id="SSF56784">
    <property type="entry name" value="HAD-like"/>
    <property type="match status" value="1"/>
</dbReference>
<evidence type="ECO:0000256" key="3">
    <source>
        <dbReference type="ARBA" id="ARBA00022801"/>
    </source>
</evidence>
<evidence type="ECO:0000256" key="2">
    <source>
        <dbReference type="ARBA" id="ARBA00022723"/>
    </source>
</evidence>
<organism evidence="5 6">
    <name type="scientific">Haliovirga abyssi</name>
    <dbReference type="NCBI Taxonomy" id="2996794"/>
    <lineage>
        <taxon>Bacteria</taxon>
        <taxon>Fusobacteriati</taxon>
        <taxon>Fusobacteriota</taxon>
        <taxon>Fusobacteriia</taxon>
        <taxon>Fusobacteriales</taxon>
        <taxon>Haliovirgaceae</taxon>
        <taxon>Haliovirga</taxon>
    </lineage>
</organism>
<dbReference type="InterPro" id="IPR023214">
    <property type="entry name" value="HAD_sf"/>
</dbReference>
<evidence type="ECO:0000256" key="1">
    <source>
        <dbReference type="ARBA" id="ARBA00001946"/>
    </source>
</evidence>
<dbReference type="GO" id="GO:0046872">
    <property type="term" value="F:metal ion binding"/>
    <property type="evidence" value="ECO:0007669"/>
    <property type="project" value="UniProtKB-KW"/>
</dbReference>
<gene>
    <name evidence="5" type="ORF">HLVA_11120</name>
</gene>
<dbReference type="Gene3D" id="3.40.50.1000">
    <property type="entry name" value="HAD superfamily/HAD-like"/>
    <property type="match status" value="1"/>
</dbReference>
<evidence type="ECO:0000256" key="4">
    <source>
        <dbReference type="ARBA" id="ARBA00022842"/>
    </source>
</evidence>
<dbReference type="Gene3D" id="1.20.120.710">
    <property type="entry name" value="Haloacid dehalogenase hydrolase-like domain"/>
    <property type="match status" value="1"/>
</dbReference>
<dbReference type="Pfam" id="PF00702">
    <property type="entry name" value="Hydrolase"/>
    <property type="match status" value="1"/>
</dbReference>
<dbReference type="InterPro" id="IPR036412">
    <property type="entry name" value="HAD-like_sf"/>
</dbReference>
<dbReference type="PANTHER" id="PTHR46470">
    <property type="entry name" value="N-ACYLNEURAMINATE-9-PHOSPHATASE"/>
    <property type="match status" value="1"/>
</dbReference>
<evidence type="ECO:0000313" key="6">
    <source>
        <dbReference type="Proteomes" id="UP001321582"/>
    </source>
</evidence>
<protein>
    <submittedName>
        <fullName evidence="5">Haloacid dehalogenase</fullName>
    </submittedName>
</protein>
<dbReference type="SFLD" id="SFLDS00003">
    <property type="entry name" value="Haloacid_Dehalogenase"/>
    <property type="match status" value="1"/>
</dbReference>
<dbReference type="GO" id="GO:0016791">
    <property type="term" value="F:phosphatase activity"/>
    <property type="evidence" value="ECO:0007669"/>
    <property type="project" value="TreeGrafter"/>
</dbReference>
<accession>A0AAU9DEB8</accession>
<dbReference type="AlphaFoldDB" id="A0AAU9DEB8"/>
<dbReference type="Proteomes" id="UP001321582">
    <property type="component" value="Chromosome"/>
</dbReference>